<evidence type="ECO:0000313" key="9">
    <source>
        <dbReference type="EMBL" id="AMB57533.1"/>
    </source>
</evidence>
<dbReference type="KEGG" id="mvd:AWU67_00160"/>
<evidence type="ECO:0000256" key="7">
    <source>
        <dbReference type="ARBA" id="ARBA00023136"/>
    </source>
</evidence>
<evidence type="ECO:0000256" key="6">
    <source>
        <dbReference type="ARBA" id="ARBA00022989"/>
    </source>
</evidence>
<evidence type="ECO:0000313" key="10">
    <source>
        <dbReference type="Proteomes" id="UP000058305"/>
    </source>
</evidence>
<keyword evidence="7 8" id="KW-0472">Membrane</keyword>
<reference evidence="9 10" key="1">
    <citation type="journal article" date="2016" name="J. Biotechnol.">
        <title>First complete genome sequence of a species in the genus Microterricola, an extremophilic cold active enzyme producing bacterial strain ERGS5:02 isolated from Sikkim Himalaya.</title>
        <authorList>
            <person name="Himanshu"/>
            <person name="Swarnkar M.K."/>
            <person name="Singh D."/>
            <person name="Kumar R."/>
        </authorList>
    </citation>
    <scope>NUCLEOTIDE SEQUENCE [LARGE SCALE GENOMIC DNA]</scope>
    <source>
        <strain evidence="9 10">ERGS5:02</strain>
    </source>
</reference>
<dbReference type="GO" id="GO:0055085">
    <property type="term" value="P:transmembrane transport"/>
    <property type="evidence" value="ECO:0007669"/>
    <property type="project" value="InterPro"/>
</dbReference>
<dbReference type="Pfam" id="PF03547">
    <property type="entry name" value="Mem_trans"/>
    <property type="match status" value="1"/>
</dbReference>
<feature type="transmembrane region" description="Helical" evidence="8">
    <location>
        <begin position="127"/>
        <end position="147"/>
    </location>
</feature>
<evidence type="ECO:0000256" key="5">
    <source>
        <dbReference type="ARBA" id="ARBA00022692"/>
    </source>
</evidence>
<feature type="transmembrane region" description="Helical" evidence="8">
    <location>
        <begin position="98"/>
        <end position="121"/>
    </location>
</feature>
<dbReference type="Proteomes" id="UP000058305">
    <property type="component" value="Chromosome"/>
</dbReference>
<evidence type="ECO:0000256" key="4">
    <source>
        <dbReference type="ARBA" id="ARBA00022475"/>
    </source>
</evidence>
<keyword evidence="5 8" id="KW-0812">Transmembrane</keyword>
<feature type="transmembrane region" description="Helical" evidence="8">
    <location>
        <begin position="168"/>
        <end position="190"/>
    </location>
</feature>
<dbReference type="InterPro" id="IPR004776">
    <property type="entry name" value="Mem_transp_PIN-like"/>
</dbReference>
<evidence type="ECO:0000256" key="8">
    <source>
        <dbReference type="SAM" id="Phobius"/>
    </source>
</evidence>
<organism evidence="9 10">
    <name type="scientific">Microterricola viridarii</name>
    <dbReference type="NCBI Taxonomy" id="412690"/>
    <lineage>
        <taxon>Bacteria</taxon>
        <taxon>Bacillati</taxon>
        <taxon>Actinomycetota</taxon>
        <taxon>Actinomycetes</taxon>
        <taxon>Micrococcales</taxon>
        <taxon>Microbacteriaceae</taxon>
        <taxon>Microterricola</taxon>
    </lineage>
</organism>
<evidence type="ECO:0000256" key="2">
    <source>
        <dbReference type="ARBA" id="ARBA00010145"/>
    </source>
</evidence>
<gene>
    <name evidence="9" type="ORF">AWU67_00160</name>
</gene>
<name>A0A0Y0MPB4_9MICO</name>
<feature type="transmembrane region" description="Helical" evidence="8">
    <location>
        <begin position="289"/>
        <end position="309"/>
    </location>
</feature>
<comment type="similarity">
    <text evidence="2">Belongs to the auxin efflux carrier (TC 2.A.69) family.</text>
</comment>
<evidence type="ECO:0000256" key="1">
    <source>
        <dbReference type="ARBA" id="ARBA00004651"/>
    </source>
</evidence>
<keyword evidence="10" id="KW-1185">Reference proteome</keyword>
<dbReference type="AlphaFoldDB" id="A0A0Y0MPB4"/>
<dbReference type="GO" id="GO:0005886">
    <property type="term" value="C:plasma membrane"/>
    <property type="evidence" value="ECO:0007669"/>
    <property type="project" value="UniProtKB-SubCell"/>
</dbReference>
<feature type="transmembrane region" description="Helical" evidence="8">
    <location>
        <begin position="65"/>
        <end position="91"/>
    </location>
</feature>
<keyword evidence="3" id="KW-0813">Transport</keyword>
<dbReference type="EMBL" id="CP014145">
    <property type="protein sequence ID" value="AMB57533.1"/>
    <property type="molecule type" value="Genomic_DNA"/>
</dbReference>
<dbReference type="InterPro" id="IPR038770">
    <property type="entry name" value="Na+/solute_symporter_sf"/>
</dbReference>
<protein>
    <recommendedName>
        <fullName evidence="11">AEC family transporter</fullName>
    </recommendedName>
</protein>
<accession>A0A0Y0MPB4</accession>
<evidence type="ECO:0000256" key="3">
    <source>
        <dbReference type="ARBA" id="ARBA00022448"/>
    </source>
</evidence>
<dbReference type="OrthoDB" id="5405318at2"/>
<feature type="transmembrane region" description="Helical" evidence="8">
    <location>
        <begin position="196"/>
        <end position="214"/>
    </location>
</feature>
<dbReference type="Gene3D" id="1.20.1530.20">
    <property type="match status" value="1"/>
</dbReference>
<feature type="transmembrane region" description="Helical" evidence="8">
    <location>
        <begin position="6"/>
        <end position="26"/>
    </location>
</feature>
<sequence>MNADVGGVATGFAVIALPILLGYLLGRTGVLGAGARPVLSKIVFYVLSPLLLFSVLSGADVATLFSALLPVSAVAAGLMMLVFAALSLLVWRRPLSETVIGSLSSGYVNANNVGIPLALYMLGSAAYAAPIVLLQLLFFAPIGLAILDARSTGTTSLPRIIGRTLRNPIIVGSLSGLLVSLAGITLPPIVHDPIARVGEAAIPLMLISFGLSMAGQRMLSPGSGRALVVLASALKLLVMPATAWLLASFVFGLDGEALYAVVVLAALPTAQNVFNYAQRYETAEIMARDTVFVTTIGCIPVLFGISLLFA</sequence>
<feature type="transmembrane region" description="Helical" evidence="8">
    <location>
        <begin position="38"/>
        <end position="59"/>
    </location>
</feature>
<keyword evidence="4" id="KW-1003">Cell membrane</keyword>
<comment type="subcellular location">
    <subcellularLocation>
        <location evidence="1">Cell membrane</location>
        <topology evidence="1">Multi-pass membrane protein</topology>
    </subcellularLocation>
</comment>
<keyword evidence="6 8" id="KW-1133">Transmembrane helix</keyword>
<dbReference type="RefSeq" id="WP_067225363.1">
    <property type="nucleotide sequence ID" value="NZ_CP014145.1"/>
</dbReference>
<evidence type="ECO:0008006" key="11">
    <source>
        <dbReference type="Google" id="ProtNLM"/>
    </source>
</evidence>
<reference evidence="10" key="2">
    <citation type="submission" date="2016-01" db="EMBL/GenBank/DDBJ databases">
        <title>First complete genome sequence of a species in the genus Microterricola, an extremophilic cold active enzyme producing strain ERGS5:02 isolated from Sikkim Himalaya.</title>
        <authorList>
            <person name="Kumar R."/>
            <person name="Singh D."/>
            <person name="Swarnkar M.K."/>
        </authorList>
    </citation>
    <scope>NUCLEOTIDE SEQUENCE [LARGE SCALE GENOMIC DNA]</scope>
    <source>
        <strain evidence="10">ERGS5:02</strain>
    </source>
</reference>
<dbReference type="PANTHER" id="PTHR36838">
    <property type="entry name" value="AUXIN EFFLUX CARRIER FAMILY PROTEIN"/>
    <property type="match status" value="1"/>
</dbReference>
<feature type="transmembrane region" description="Helical" evidence="8">
    <location>
        <begin position="226"/>
        <end position="251"/>
    </location>
</feature>
<feature type="transmembrane region" description="Helical" evidence="8">
    <location>
        <begin position="257"/>
        <end position="277"/>
    </location>
</feature>
<dbReference type="PANTHER" id="PTHR36838:SF1">
    <property type="entry name" value="SLR1864 PROTEIN"/>
    <property type="match status" value="1"/>
</dbReference>
<proteinExistence type="inferred from homology"/>